<evidence type="ECO:0000313" key="5">
    <source>
        <dbReference type="EMBL" id="UPV74798.1"/>
    </source>
</evidence>
<dbReference type="AlphaFoldDB" id="A0A8U0HV32"/>
<protein>
    <submittedName>
        <fullName evidence="5">PGF-CTERM sorting domain-containing protein</fullName>
    </submittedName>
</protein>
<keyword evidence="6" id="KW-1185">Reference proteome</keyword>
<keyword evidence="2" id="KW-1133">Transmembrane helix</keyword>
<evidence type="ECO:0000259" key="4">
    <source>
        <dbReference type="Pfam" id="PF24318"/>
    </source>
</evidence>
<dbReference type="RefSeq" id="WP_248650841.1">
    <property type="nucleotide sequence ID" value="NZ_CP096659.1"/>
</dbReference>
<feature type="domain" description="PGF-CTERM archaeal protein-sorting signal" evidence="3">
    <location>
        <begin position="317"/>
        <end position="339"/>
    </location>
</feature>
<feature type="transmembrane region" description="Helical" evidence="2">
    <location>
        <begin position="317"/>
        <end position="336"/>
    </location>
</feature>
<accession>A0A8U0HV32</accession>
<gene>
    <name evidence="5" type="ORF">M0R89_01705</name>
</gene>
<dbReference type="InterPro" id="IPR026371">
    <property type="entry name" value="PGF_CTERM"/>
</dbReference>
<dbReference type="InterPro" id="IPR055913">
    <property type="entry name" value="DUF7490"/>
</dbReference>
<organism evidence="5 6">
    <name type="scientific">Halorussus limi</name>
    <dbReference type="NCBI Taxonomy" id="2938695"/>
    <lineage>
        <taxon>Archaea</taxon>
        <taxon>Methanobacteriati</taxon>
        <taxon>Methanobacteriota</taxon>
        <taxon>Stenosarchaea group</taxon>
        <taxon>Halobacteria</taxon>
        <taxon>Halobacteriales</taxon>
        <taxon>Haladaptataceae</taxon>
        <taxon>Halorussus</taxon>
    </lineage>
</organism>
<evidence type="ECO:0000256" key="1">
    <source>
        <dbReference type="ARBA" id="ARBA00022729"/>
    </source>
</evidence>
<keyword evidence="1" id="KW-0732">Signal</keyword>
<dbReference type="Proteomes" id="UP000830729">
    <property type="component" value="Chromosome"/>
</dbReference>
<dbReference type="Pfam" id="PF24318">
    <property type="entry name" value="DUF7490"/>
    <property type="match status" value="2"/>
</dbReference>
<proteinExistence type="predicted"/>
<feature type="domain" description="DUF7490" evidence="4">
    <location>
        <begin position="41"/>
        <end position="145"/>
    </location>
</feature>
<dbReference type="GeneID" id="72183874"/>
<reference evidence="5 6" key="1">
    <citation type="submission" date="2022-04" db="EMBL/GenBank/DDBJ databases">
        <title>Diverse halophilic archaea isolated from saline environments.</title>
        <authorList>
            <person name="Cui H.-L."/>
        </authorList>
    </citation>
    <scope>NUCLEOTIDE SEQUENCE [LARGE SCALE GENOMIC DNA]</scope>
    <source>
        <strain evidence="5 6">XZYJT49</strain>
    </source>
</reference>
<sequence>MNRETMLAGGIVAVVAVSLVAVAVVPGALAETESDPVRPGHLSIQEVAIAPGEVSGGTATLQVDTRLAHSDGTSENVTVRVRAVHLDSGLVETTSETAVPTITGEREVSVVQNLSVERSGGYRIETVVYRDGARIAQGSKEVRGVGTLTPEYARTSVRFHWRGGDGHPPVEYTVKNAESDRVTLDVSTYLTNEGDAASEELRVVFTARQADSNVVADRTAVAVGTVRPGRTATPSVELTVPDGYNYYLDAVLWKDGVIVGTTRSVANLNPTETVRANETVREVGIEVSDFEGDGKNGRGAPETTVEGGYAADSAGSVPGFGVGAAAVALGGALLLARRQS</sequence>
<keyword evidence="2" id="KW-0472">Membrane</keyword>
<name>A0A8U0HV32_9EURY</name>
<dbReference type="Pfam" id="PF18204">
    <property type="entry name" value="PGF-CTERM"/>
    <property type="match status" value="1"/>
</dbReference>
<feature type="domain" description="DUF7490" evidence="4">
    <location>
        <begin position="169"/>
        <end position="269"/>
    </location>
</feature>
<evidence type="ECO:0000259" key="3">
    <source>
        <dbReference type="Pfam" id="PF18204"/>
    </source>
</evidence>
<dbReference type="KEGG" id="halx:M0R89_01705"/>
<evidence type="ECO:0000256" key="2">
    <source>
        <dbReference type="SAM" id="Phobius"/>
    </source>
</evidence>
<evidence type="ECO:0000313" key="6">
    <source>
        <dbReference type="Proteomes" id="UP000830729"/>
    </source>
</evidence>
<dbReference type="EMBL" id="CP096659">
    <property type="protein sequence ID" value="UPV74798.1"/>
    <property type="molecule type" value="Genomic_DNA"/>
</dbReference>
<keyword evidence="2" id="KW-0812">Transmembrane</keyword>